<gene>
    <name evidence="3" type="ORF">RIF29_38239</name>
</gene>
<comment type="caution">
    <text evidence="3">The sequence shown here is derived from an EMBL/GenBank/DDBJ whole genome shotgun (WGS) entry which is preliminary data.</text>
</comment>
<dbReference type="Pfam" id="PF01960">
    <property type="entry name" value="ArgJ"/>
    <property type="match status" value="1"/>
</dbReference>
<keyword evidence="2" id="KW-0511">Multifunctional enzyme</keyword>
<dbReference type="GO" id="GO:0006526">
    <property type="term" value="P:L-arginine biosynthetic process"/>
    <property type="evidence" value="ECO:0007669"/>
    <property type="project" value="UniProtKB-KW"/>
</dbReference>
<evidence type="ECO:0000256" key="1">
    <source>
        <dbReference type="ARBA" id="ARBA00022571"/>
    </source>
</evidence>
<organism evidence="3 4">
    <name type="scientific">Crotalaria pallida</name>
    <name type="common">Smooth rattlebox</name>
    <name type="synonym">Crotalaria striata</name>
    <dbReference type="NCBI Taxonomy" id="3830"/>
    <lineage>
        <taxon>Eukaryota</taxon>
        <taxon>Viridiplantae</taxon>
        <taxon>Streptophyta</taxon>
        <taxon>Embryophyta</taxon>
        <taxon>Tracheophyta</taxon>
        <taxon>Spermatophyta</taxon>
        <taxon>Magnoliopsida</taxon>
        <taxon>eudicotyledons</taxon>
        <taxon>Gunneridae</taxon>
        <taxon>Pentapetalae</taxon>
        <taxon>rosids</taxon>
        <taxon>fabids</taxon>
        <taxon>Fabales</taxon>
        <taxon>Fabaceae</taxon>
        <taxon>Papilionoideae</taxon>
        <taxon>50 kb inversion clade</taxon>
        <taxon>genistoids sensu lato</taxon>
        <taxon>core genistoids</taxon>
        <taxon>Crotalarieae</taxon>
        <taxon>Crotalaria</taxon>
    </lineage>
</organism>
<evidence type="ECO:0000256" key="2">
    <source>
        <dbReference type="ARBA" id="ARBA00023268"/>
    </source>
</evidence>
<dbReference type="InterPro" id="IPR016117">
    <property type="entry name" value="ArgJ-like_dom_sf"/>
</dbReference>
<evidence type="ECO:0000313" key="4">
    <source>
        <dbReference type="Proteomes" id="UP001372338"/>
    </source>
</evidence>
<dbReference type="Proteomes" id="UP001372338">
    <property type="component" value="Unassembled WGS sequence"/>
</dbReference>
<dbReference type="GO" id="GO:0004042">
    <property type="term" value="F:L-glutamate N-acetyltransferase activity"/>
    <property type="evidence" value="ECO:0007669"/>
    <property type="project" value="TreeGrafter"/>
</dbReference>
<dbReference type="EMBL" id="JAYWIO010000008">
    <property type="protein sequence ID" value="KAK7243443.1"/>
    <property type="molecule type" value="Genomic_DNA"/>
</dbReference>
<keyword evidence="1" id="KW-0055">Arginine biosynthesis</keyword>
<reference evidence="3 4" key="1">
    <citation type="submission" date="2024-01" db="EMBL/GenBank/DDBJ databases">
        <title>The genomes of 5 underutilized Papilionoideae crops provide insights into root nodulation and disease resistanc.</title>
        <authorList>
            <person name="Yuan L."/>
        </authorList>
    </citation>
    <scope>NUCLEOTIDE SEQUENCE [LARGE SCALE GENOMIC DNA]</scope>
    <source>
        <strain evidence="3">ZHUSHIDOU_FW_LH</strain>
        <tissue evidence="3">Leaf</tissue>
    </source>
</reference>
<dbReference type="GO" id="GO:0004358">
    <property type="term" value="F:L-glutamate N-acetyltransferase activity, acting on acetyl-L-ornithine as donor"/>
    <property type="evidence" value="ECO:0007669"/>
    <property type="project" value="InterPro"/>
</dbReference>
<sequence>MHNFELRNNNAFEAKIQWQEQSTIPLHEVIFSTIDKPKLLSQISVFGGVTKLVKALLQGKLSKGLRDNPSQREKYEGEAGYQDVIDCVGKLAKLLKLEPEDVLVESTGVIGQRIKKGALLNSLPTLLNSLSSSVEGEDSAAMAITTTDLVSKSVAIESLVGGTKVRVEGMAKESGMIHPNMATMLGVCLI</sequence>
<protein>
    <submittedName>
        <fullName evidence="3">Uncharacterized protein</fullName>
    </submittedName>
</protein>
<accession>A0AAN9E1W1</accession>
<proteinExistence type="predicted"/>
<dbReference type="Gene3D" id="3.60.70.12">
    <property type="entry name" value="L-amino peptidase D-ALA esterase/amidase"/>
    <property type="match status" value="1"/>
</dbReference>
<dbReference type="PANTHER" id="PTHR23100">
    <property type="entry name" value="ARGININE BIOSYNTHESIS BIFUNCTIONAL PROTEIN ARGJ"/>
    <property type="match status" value="1"/>
</dbReference>
<dbReference type="GO" id="GO:0006592">
    <property type="term" value="P:ornithine biosynthetic process"/>
    <property type="evidence" value="ECO:0007669"/>
    <property type="project" value="TreeGrafter"/>
</dbReference>
<dbReference type="SUPFAM" id="SSF56266">
    <property type="entry name" value="DmpA/ArgJ-like"/>
    <property type="match status" value="1"/>
</dbReference>
<dbReference type="PANTHER" id="PTHR23100:SF0">
    <property type="entry name" value="ARGININE BIOSYNTHESIS BIFUNCTIONAL PROTEIN ARGJ, MITOCHONDRIAL"/>
    <property type="match status" value="1"/>
</dbReference>
<evidence type="ECO:0000313" key="3">
    <source>
        <dbReference type="EMBL" id="KAK7243443.1"/>
    </source>
</evidence>
<dbReference type="AlphaFoldDB" id="A0AAN9E1W1"/>
<keyword evidence="1" id="KW-0028">Amino-acid biosynthesis</keyword>
<dbReference type="InterPro" id="IPR002813">
    <property type="entry name" value="Arg_biosynth_ArgJ"/>
</dbReference>
<keyword evidence="4" id="KW-1185">Reference proteome</keyword>
<name>A0AAN9E1W1_CROPI</name>